<feature type="compositionally biased region" description="Acidic residues" evidence="2">
    <location>
        <begin position="404"/>
        <end position="415"/>
    </location>
</feature>
<dbReference type="InterPro" id="IPR000719">
    <property type="entry name" value="Prot_kinase_dom"/>
</dbReference>
<dbReference type="Pfam" id="PF00041">
    <property type="entry name" value="fn3"/>
    <property type="match status" value="1"/>
</dbReference>
<dbReference type="RefSeq" id="WP_349135393.1">
    <property type="nucleotide sequence ID" value="NZ_JBBMFF010000181.1"/>
</dbReference>
<dbReference type="InterPro" id="IPR036116">
    <property type="entry name" value="FN3_sf"/>
</dbReference>
<comment type="caution">
    <text evidence="5">The sequence shown here is derived from an EMBL/GenBank/DDBJ whole genome shotgun (WGS) entry which is preliminary data.</text>
</comment>
<protein>
    <submittedName>
        <fullName evidence="5">Protein kinase</fullName>
    </submittedName>
</protein>
<evidence type="ECO:0000259" key="4">
    <source>
        <dbReference type="PROSITE" id="PS50011"/>
    </source>
</evidence>
<dbReference type="Pfam" id="PF00069">
    <property type="entry name" value="Pkinase"/>
    <property type="match status" value="1"/>
</dbReference>
<evidence type="ECO:0000313" key="6">
    <source>
        <dbReference type="Proteomes" id="UP001491552"/>
    </source>
</evidence>
<keyword evidence="5" id="KW-0808">Transferase</keyword>
<keyword evidence="3" id="KW-1133">Transmembrane helix</keyword>
<dbReference type="CDD" id="cd00063">
    <property type="entry name" value="FN3"/>
    <property type="match status" value="1"/>
</dbReference>
<feature type="compositionally biased region" description="Acidic residues" evidence="2">
    <location>
        <begin position="455"/>
        <end position="470"/>
    </location>
</feature>
<dbReference type="SUPFAM" id="SSF49265">
    <property type="entry name" value="Fibronectin type III"/>
    <property type="match status" value="2"/>
</dbReference>
<dbReference type="InterPro" id="IPR013783">
    <property type="entry name" value="Ig-like_fold"/>
</dbReference>
<organism evidence="5 6">
    <name type="scientific">Faecousia intestinalis</name>
    <dbReference type="NCBI Taxonomy" id="3133167"/>
    <lineage>
        <taxon>Bacteria</taxon>
        <taxon>Bacillati</taxon>
        <taxon>Bacillota</taxon>
        <taxon>Clostridia</taxon>
        <taxon>Eubacteriales</taxon>
        <taxon>Oscillospiraceae</taxon>
        <taxon>Faecousia</taxon>
    </lineage>
</organism>
<dbReference type="Gene3D" id="1.10.510.10">
    <property type="entry name" value="Transferase(Phosphotransferase) domain 1"/>
    <property type="match status" value="1"/>
</dbReference>
<feature type="region of interest" description="Disordered" evidence="2">
    <location>
        <begin position="348"/>
        <end position="432"/>
    </location>
</feature>
<feature type="domain" description="Protein kinase" evidence="4">
    <location>
        <begin position="14"/>
        <end position="295"/>
    </location>
</feature>
<keyword evidence="3" id="KW-0472">Membrane</keyword>
<evidence type="ECO:0000256" key="3">
    <source>
        <dbReference type="SAM" id="Phobius"/>
    </source>
</evidence>
<dbReference type="EMBL" id="JBBMFF010000181">
    <property type="protein sequence ID" value="MEQ2510713.1"/>
    <property type="molecule type" value="Genomic_DNA"/>
</dbReference>
<keyword evidence="3" id="KW-0812">Transmembrane</keyword>
<reference evidence="5 6" key="1">
    <citation type="submission" date="2024-03" db="EMBL/GenBank/DDBJ databases">
        <title>Human intestinal bacterial collection.</title>
        <authorList>
            <person name="Pauvert C."/>
            <person name="Hitch T.C.A."/>
            <person name="Clavel T."/>
        </authorList>
    </citation>
    <scope>NUCLEOTIDE SEQUENCE [LARGE SCALE GENOMIC DNA]</scope>
    <source>
        <strain evidence="5 6">CLA-AA-H192</strain>
    </source>
</reference>
<evidence type="ECO:0000256" key="2">
    <source>
        <dbReference type="SAM" id="MobiDB-lite"/>
    </source>
</evidence>
<name>A0ABV1G5M9_9FIRM</name>
<dbReference type="SUPFAM" id="SSF56112">
    <property type="entry name" value="Protein kinase-like (PK-like)"/>
    <property type="match status" value="1"/>
</dbReference>
<accession>A0ABV1G5M9</accession>
<dbReference type="InterPro" id="IPR050991">
    <property type="entry name" value="ECM_Regulatory_Proteins"/>
</dbReference>
<dbReference type="Proteomes" id="UP001491552">
    <property type="component" value="Unassembled WGS sequence"/>
</dbReference>
<keyword evidence="5" id="KW-0418">Kinase</keyword>
<keyword evidence="6" id="KW-1185">Reference proteome</keyword>
<sequence length="997" mass="107625">MSELKLVSPLLDQMSVEEEIAGHNGCTCYALRHVQSGERFVVKRISVPASDLQVRALILSGAYPDDAAVHAYYGSVAEDIKNELDTGMRLAENGYFAGASSYQIEPKESGIGYDVYILYPRMVSLRAFLDHSAMTGLRAVNLGIDLCDALTACRDAGYLFENLKPENVFLTQSGRFLLGDLGLAPLEDLQYASVPENYLGPYSAPELSAITASPNPTIDLYAIGMLLYRIYNGNHGPFEDEATGEAMADKLRLTGKAMPTPIYADYELAAIILKTCAPRPEDRFQTPAELKQALVYYMQRNEVSDTLIVPPIVTPEAPLAPEAETDGEDAPARMTDAEQLDEKFRTSFAPDLSGAGTEKDIDPDAVPDAPKPEQKAEEKPQPPAEPEKPAEPVKEAEPVKDTEPEADEPAEETGSAEEAGPAPAEPEDEDPDQMDLDAFLASVNAAVGDVPPQPEEPEQEASPDEPEQSAEPEATYVDNDAESTLPPEPEKKPKKKRRAVTIGIVTALVVLLGAAAWFLLSYYFVRADALRVVRCTTEELTVALESGDKAADFRLTCSDMYGNSYPATAADGQYVFTGLSENTQYTITVTAADGHRLSSRGVSTLSVTTPEATEITDLTASLGDADGSVVLSFSANGPTPAQWTVSYAAGDGQKQSQQFTGNTVTVTGLTLQQNYTFTLEGTDTVFLTGTTTTEFTPIPVVKVDKLNVSSIEGNTVTVTWETGENIPAGWTVTCEARQFTTVTQTVTESSCVFELPDLKRDYTFTVSAEGMPAPAVLTLPANPLVVTGLQATANEDGTITASWQTASGAPAGGWYVTYGVPTSNHEPRLQECTENSVTLKGLIPDADYTISLTPADGADVFGTVEASARTPSGGRFDRYGATPSTTYISLWETPAEVNWDYRSLTTSKTSFSADEDIALCLELTRKEDSDDEITLLYVIRNANGEPVSDASAQLTWDQMWHERRHTSTIPNPGAAGEYTLEVYVNRQLLKSIDFAIS</sequence>
<dbReference type="InterPro" id="IPR003961">
    <property type="entry name" value="FN3_dom"/>
</dbReference>
<feature type="transmembrane region" description="Helical" evidence="3">
    <location>
        <begin position="499"/>
        <end position="525"/>
    </location>
</feature>
<keyword evidence="1" id="KW-0677">Repeat</keyword>
<dbReference type="PANTHER" id="PTHR46708:SF2">
    <property type="entry name" value="FIBRONECTIN TYPE-III DOMAIN-CONTAINING PROTEIN"/>
    <property type="match status" value="1"/>
</dbReference>
<gene>
    <name evidence="5" type="ORF">WMO66_05530</name>
</gene>
<dbReference type="SMART" id="SM00060">
    <property type="entry name" value="FN3"/>
    <property type="match status" value="4"/>
</dbReference>
<feature type="compositionally biased region" description="Basic and acidic residues" evidence="2">
    <location>
        <begin position="370"/>
        <end position="403"/>
    </location>
</feature>
<dbReference type="PROSITE" id="PS50011">
    <property type="entry name" value="PROTEIN_KINASE_DOM"/>
    <property type="match status" value="1"/>
</dbReference>
<dbReference type="GO" id="GO:0016301">
    <property type="term" value="F:kinase activity"/>
    <property type="evidence" value="ECO:0007669"/>
    <property type="project" value="UniProtKB-KW"/>
</dbReference>
<dbReference type="PANTHER" id="PTHR46708">
    <property type="entry name" value="TENASCIN"/>
    <property type="match status" value="1"/>
</dbReference>
<evidence type="ECO:0000313" key="5">
    <source>
        <dbReference type="EMBL" id="MEQ2510713.1"/>
    </source>
</evidence>
<dbReference type="InterPro" id="IPR011009">
    <property type="entry name" value="Kinase-like_dom_sf"/>
</dbReference>
<dbReference type="Gene3D" id="2.60.40.10">
    <property type="entry name" value="Immunoglobulins"/>
    <property type="match status" value="1"/>
</dbReference>
<evidence type="ECO:0000256" key="1">
    <source>
        <dbReference type="ARBA" id="ARBA00022737"/>
    </source>
</evidence>
<proteinExistence type="predicted"/>
<dbReference type="SMART" id="SM00220">
    <property type="entry name" value="S_TKc"/>
    <property type="match status" value="1"/>
</dbReference>
<feature type="region of interest" description="Disordered" evidence="2">
    <location>
        <begin position="447"/>
        <end position="497"/>
    </location>
</feature>